<dbReference type="AlphaFoldDB" id="A0A067SQZ7"/>
<name>A0A067SQZ7_GALM3</name>
<evidence type="ECO:0000313" key="3">
    <source>
        <dbReference type="Proteomes" id="UP000027222"/>
    </source>
</evidence>
<dbReference type="HOGENOM" id="CLU_1366339_0_0_1"/>
<accession>A0A067SQZ7</accession>
<feature type="compositionally biased region" description="Low complexity" evidence="1">
    <location>
        <begin position="15"/>
        <end position="43"/>
    </location>
</feature>
<gene>
    <name evidence="2" type="ORF">GALMADRAFT_887000</name>
</gene>
<evidence type="ECO:0000313" key="2">
    <source>
        <dbReference type="EMBL" id="KDR70109.1"/>
    </source>
</evidence>
<sequence>MPPKPASTSNRPTISSSVGVSRAGASRPVADVRTSTSTSAVMSSSVSSTGAVSSLSSVLAAGAARSTQIAAAAGPAFPLTPFNLTATYHGSPARRGTIFELEFASAMPDPPFSNTCLYESWPRLKSSNPLYRTRSRSTALVFQPVSNTVLSLITTSTRSCCAKAVSHTCQVSINSKNCTRVQAVQLIYAHTTRHSKGTTC</sequence>
<feature type="region of interest" description="Disordered" evidence="1">
    <location>
        <begin position="1"/>
        <end position="43"/>
    </location>
</feature>
<proteinExistence type="predicted"/>
<reference evidence="3" key="1">
    <citation type="journal article" date="2014" name="Proc. Natl. Acad. Sci. U.S.A.">
        <title>Extensive sampling of basidiomycete genomes demonstrates inadequacy of the white-rot/brown-rot paradigm for wood decay fungi.</title>
        <authorList>
            <person name="Riley R."/>
            <person name="Salamov A.A."/>
            <person name="Brown D.W."/>
            <person name="Nagy L.G."/>
            <person name="Floudas D."/>
            <person name="Held B.W."/>
            <person name="Levasseur A."/>
            <person name="Lombard V."/>
            <person name="Morin E."/>
            <person name="Otillar R."/>
            <person name="Lindquist E.A."/>
            <person name="Sun H."/>
            <person name="LaButti K.M."/>
            <person name="Schmutz J."/>
            <person name="Jabbour D."/>
            <person name="Luo H."/>
            <person name="Baker S.E."/>
            <person name="Pisabarro A.G."/>
            <person name="Walton J.D."/>
            <person name="Blanchette R.A."/>
            <person name="Henrissat B."/>
            <person name="Martin F."/>
            <person name="Cullen D."/>
            <person name="Hibbett D.S."/>
            <person name="Grigoriev I.V."/>
        </authorList>
    </citation>
    <scope>NUCLEOTIDE SEQUENCE [LARGE SCALE GENOMIC DNA]</scope>
    <source>
        <strain evidence="3">CBS 339.88</strain>
    </source>
</reference>
<keyword evidence="3" id="KW-1185">Reference proteome</keyword>
<dbReference type="Proteomes" id="UP000027222">
    <property type="component" value="Unassembled WGS sequence"/>
</dbReference>
<protein>
    <submittedName>
        <fullName evidence="2">Uncharacterized protein</fullName>
    </submittedName>
</protein>
<feature type="compositionally biased region" description="Polar residues" evidence="1">
    <location>
        <begin position="1"/>
        <end position="14"/>
    </location>
</feature>
<organism evidence="2 3">
    <name type="scientific">Galerina marginata (strain CBS 339.88)</name>
    <dbReference type="NCBI Taxonomy" id="685588"/>
    <lineage>
        <taxon>Eukaryota</taxon>
        <taxon>Fungi</taxon>
        <taxon>Dikarya</taxon>
        <taxon>Basidiomycota</taxon>
        <taxon>Agaricomycotina</taxon>
        <taxon>Agaricomycetes</taxon>
        <taxon>Agaricomycetidae</taxon>
        <taxon>Agaricales</taxon>
        <taxon>Agaricineae</taxon>
        <taxon>Strophariaceae</taxon>
        <taxon>Galerina</taxon>
    </lineage>
</organism>
<evidence type="ECO:0000256" key="1">
    <source>
        <dbReference type="SAM" id="MobiDB-lite"/>
    </source>
</evidence>
<dbReference type="EMBL" id="KL142398">
    <property type="protein sequence ID" value="KDR70109.1"/>
    <property type="molecule type" value="Genomic_DNA"/>
</dbReference>